<name>A0ABU0MFR9_9PROT</name>
<comment type="caution">
    <text evidence="2">The sequence shown here is derived from an EMBL/GenBank/DDBJ whole genome shotgun (WGS) entry which is preliminary data.</text>
</comment>
<accession>A0ABU0MFR9</accession>
<feature type="region of interest" description="Disordered" evidence="1">
    <location>
        <begin position="1"/>
        <end position="60"/>
    </location>
</feature>
<reference evidence="2 3" key="1">
    <citation type="submission" date="2023-07" db="EMBL/GenBank/DDBJ databases">
        <title>Genomic Encyclopedia of Type Strains, Phase IV (KMG-IV): sequencing the most valuable type-strain genomes for metagenomic binning, comparative biology and taxonomic classification.</title>
        <authorList>
            <person name="Goeker M."/>
        </authorList>
    </citation>
    <scope>NUCLEOTIDE SEQUENCE [LARGE SCALE GENOMIC DNA]</scope>
    <source>
        <strain evidence="2 3">DSM 19922</strain>
    </source>
</reference>
<organism evidence="2 3">
    <name type="scientific">Azospirillum picis</name>
    <dbReference type="NCBI Taxonomy" id="488438"/>
    <lineage>
        <taxon>Bacteria</taxon>
        <taxon>Pseudomonadati</taxon>
        <taxon>Pseudomonadota</taxon>
        <taxon>Alphaproteobacteria</taxon>
        <taxon>Rhodospirillales</taxon>
        <taxon>Azospirillaceae</taxon>
        <taxon>Azospirillum</taxon>
    </lineage>
</organism>
<dbReference type="Pfam" id="PF13770">
    <property type="entry name" value="DUF4169"/>
    <property type="match status" value="1"/>
</dbReference>
<sequence length="60" mass="7044">MGDVVNLNRFRKSRDRAERTKEADANRVRFGRTKAEKDRDRLEADRRARTLDGQKLDDPA</sequence>
<keyword evidence="3" id="KW-1185">Reference proteome</keyword>
<evidence type="ECO:0008006" key="4">
    <source>
        <dbReference type="Google" id="ProtNLM"/>
    </source>
</evidence>
<dbReference type="InterPro" id="IPR025227">
    <property type="entry name" value="DUF4169"/>
</dbReference>
<evidence type="ECO:0000313" key="2">
    <source>
        <dbReference type="EMBL" id="MDQ0532283.1"/>
    </source>
</evidence>
<evidence type="ECO:0000313" key="3">
    <source>
        <dbReference type="Proteomes" id="UP001244552"/>
    </source>
</evidence>
<dbReference type="EMBL" id="JAUSVU010000003">
    <property type="protein sequence ID" value="MDQ0532283.1"/>
    <property type="molecule type" value="Genomic_DNA"/>
</dbReference>
<evidence type="ECO:0000256" key="1">
    <source>
        <dbReference type="SAM" id="MobiDB-lite"/>
    </source>
</evidence>
<feature type="compositionally biased region" description="Basic and acidic residues" evidence="1">
    <location>
        <begin position="15"/>
        <end position="60"/>
    </location>
</feature>
<protein>
    <recommendedName>
        <fullName evidence="4">DUF4169 family protein</fullName>
    </recommendedName>
</protein>
<dbReference type="RefSeq" id="WP_209980053.1">
    <property type="nucleotide sequence ID" value="NZ_JAGINO010000003.1"/>
</dbReference>
<proteinExistence type="predicted"/>
<gene>
    <name evidence="2" type="ORF">QO018_001127</name>
</gene>
<dbReference type="Proteomes" id="UP001244552">
    <property type="component" value="Unassembled WGS sequence"/>
</dbReference>